<reference evidence="9" key="1">
    <citation type="submission" date="2023-06" db="EMBL/GenBank/DDBJ databases">
        <authorList>
            <consortium name="Lawrence Berkeley National Laboratory"/>
            <person name="Ahrendt S."/>
            <person name="Sahu N."/>
            <person name="Indic B."/>
            <person name="Wong-Bajracharya J."/>
            <person name="Merenyi Z."/>
            <person name="Ke H.-M."/>
            <person name="Monk M."/>
            <person name="Kocsube S."/>
            <person name="Drula E."/>
            <person name="Lipzen A."/>
            <person name="Balint B."/>
            <person name="Henrissat B."/>
            <person name="Andreopoulos B."/>
            <person name="Martin F.M."/>
            <person name="Harder C.B."/>
            <person name="Rigling D."/>
            <person name="Ford K.L."/>
            <person name="Foster G.D."/>
            <person name="Pangilinan J."/>
            <person name="Papanicolaou A."/>
            <person name="Barry K."/>
            <person name="LaButti K."/>
            <person name="Viragh M."/>
            <person name="Koriabine M."/>
            <person name="Yan M."/>
            <person name="Riley R."/>
            <person name="Champramary S."/>
            <person name="Plett K.L."/>
            <person name="Tsai I.J."/>
            <person name="Slot J."/>
            <person name="Sipos G."/>
            <person name="Plett J."/>
            <person name="Nagy L.G."/>
            <person name="Grigoriev I.V."/>
        </authorList>
    </citation>
    <scope>NUCLEOTIDE SEQUENCE</scope>
    <source>
        <strain evidence="9">CCBAS 213</strain>
    </source>
</reference>
<evidence type="ECO:0000256" key="3">
    <source>
        <dbReference type="ARBA" id="ARBA00023235"/>
    </source>
</evidence>
<evidence type="ECO:0000256" key="2">
    <source>
        <dbReference type="ARBA" id="ARBA00022694"/>
    </source>
</evidence>
<feature type="domain" description="Pseudouridine synthase I TruA alpha/beta" evidence="8">
    <location>
        <begin position="269"/>
        <end position="380"/>
    </location>
</feature>
<evidence type="ECO:0000259" key="8">
    <source>
        <dbReference type="Pfam" id="PF01416"/>
    </source>
</evidence>
<dbReference type="GO" id="GO:0003723">
    <property type="term" value="F:RNA binding"/>
    <property type="evidence" value="ECO:0007669"/>
    <property type="project" value="InterPro"/>
</dbReference>
<feature type="region of interest" description="Disordered" evidence="7">
    <location>
        <begin position="488"/>
        <end position="517"/>
    </location>
</feature>
<dbReference type="InterPro" id="IPR020103">
    <property type="entry name" value="PsdUridine_synth_cat_dom_sf"/>
</dbReference>
<accession>A0AA39NK76</accession>
<keyword evidence="3" id="KW-0413">Isomerase</keyword>
<evidence type="ECO:0000313" key="9">
    <source>
        <dbReference type="EMBL" id="KAK0467120.1"/>
    </source>
</evidence>
<feature type="active site" description="Nucleophile" evidence="5">
    <location>
        <position position="137"/>
    </location>
</feature>
<evidence type="ECO:0000313" key="10">
    <source>
        <dbReference type="Proteomes" id="UP001175211"/>
    </source>
</evidence>
<dbReference type="PANTHER" id="PTHR11142">
    <property type="entry name" value="PSEUDOURIDYLATE SYNTHASE"/>
    <property type="match status" value="1"/>
</dbReference>
<dbReference type="GO" id="GO:0005634">
    <property type="term" value="C:nucleus"/>
    <property type="evidence" value="ECO:0007669"/>
    <property type="project" value="TreeGrafter"/>
</dbReference>
<feature type="compositionally biased region" description="Acidic residues" evidence="7">
    <location>
        <begin position="488"/>
        <end position="503"/>
    </location>
</feature>
<evidence type="ECO:0000256" key="4">
    <source>
        <dbReference type="ARBA" id="ARBA00036943"/>
    </source>
</evidence>
<keyword evidence="10" id="KW-1185">Reference proteome</keyword>
<dbReference type="EMBL" id="JAUEPS010000003">
    <property type="protein sequence ID" value="KAK0467120.1"/>
    <property type="molecule type" value="Genomic_DNA"/>
</dbReference>
<dbReference type="CDD" id="cd02568">
    <property type="entry name" value="PseudoU_synth_PUS1_PUS2"/>
    <property type="match status" value="1"/>
</dbReference>
<feature type="compositionally biased region" description="Basic and acidic residues" evidence="7">
    <location>
        <begin position="504"/>
        <end position="517"/>
    </location>
</feature>
<comment type="similarity">
    <text evidence="1">Belongs to the tRNA pseudouridine synthase TruA family.</text>
</comment>
<dbReference type="FunFam" id="3.30.70.580:FF:000002">
    <property type="entry name" value="tRNA pseudouridine synthase"/>
    <property type="match status" value="1"/>
</dbReference>
<dbReference type="GO" id="GO:0031119">
    <property type="term" value="P:tRNA pseudouridine synthesis"/>
    <property type="evidence" value="ECO:0007669"/>
    <property type="project" value="InterPro"/>
</dbReference>
<dbReference type="SUPFAM" id="SSF55120">
    <property type="entry name" value="Pseudouridine synthase"/>
    <property type="match status" value="1"/>
</dbReference>
<evidence type="ECO:0000256" key="6">
    <source>
        <dbReference type="PIRSR" id="PIRSR641708-2"/>
    </source>
</evidence>
<feature type="compositionally biased region" description="Basic and acidic residues" evidence="7">
    <location>
        <begin position="51"/>
        <end position="68"/>
    </location>
</feature>
<evidence type="ECO:0000256" key="5">
    <source>
        <dbReference type="PIRSR" id="PIRSR641708-1"/>
    </source>
</evidence>
<dbReference type="GeneID" id="85350550"/>
<feature type="compositionally biased region" description="Basic and acidic residues" evidence="7">
    <location>
        <begin position="22"/>
        <end position="43"/>
    </location>
</feature>
<dbReference type="Pfam" id="PF01416">
    <property type="entry name" value="PseudoU_synth_1"/>
    <property type="match status" value="1"/>
</dbReference>
<protein>
    <submittedName>
        <fullName evidence="9">Pseudouridine synthase</fullName>
    </submittedName>
</protein>
<comment type="catalytic activity">
    <reaction evidence="4">
        <text>a uridine in tRNA = a pseudouridine in tRNA</text>
        <dbReference type="Rhea" id="RHEA:54572"/>
        <dbReference type="Rhea" id="RHEA-COMP:13339"/>
        <dbReference type="Rhea" id="RHEA-COMP:13934"/>
        <dbReference type="ChEBI" id="CHEBI:65314"/>
        <dbReference type="ChEBI" id="CHEBI:65315"/>
    </reaction>
</comment>
<organism evidence="9 10">
    <name type="scientific">Armillaria tabescens</name>
    <name type="common">Ringless honey mushroom</name>
    <name type="synonym">Agaricus tabescens</name>
    <dbReference type="NCBI Taxonomy" id="1929756"/>
    <lineage>
        <taxon>Eukaryota</taxon>
        <taxon>Fungi</taxon>
        <taxon>Dikarya</taxon>
        <taxon>Basidiomycota</taxon>
        <taxon>Agaricomycotina</taxon>
        <taxon>Agaricomycetes</taxon>
        <taxon>Agaricomycetidae</taxon>
        <taxon>Agaricales</taxon>
        <taxon>Marasmiineae</taxon>
        <taxon>Physalacriaceae</taxon>
        <taxon>Desarmillaria</taxon>
    </lineage>
</organism>
<dbReference type="RefSeq" id="XP_060337712.1">
    <property type="nucleotide sequence ID" value="XM_060467002.1"/>
</dbReference>
<comment type="caution">
    <text evidence="9">The sequence shown here is derived from an EMBL/GenBank/DDBJ whole genome shotgun (WGS) entry which is preliminary data.</text>
</comment>
<evidence type="ECO:0000256" key="1">
    <source>
        <dbReference type="ARBA" id="ARBA00009375"/>
    </source>
</evidence>
<evidence type="ECO:0000256" key="7">
    <source>
        <dbReference type="SAM" id="MobiDB-lite"/>
    </source>
</evidence>
<dbReference type="GO" id="GO:1990481">
    <property type="term" value="P:mRNA pseudouridine synthesis"/>
    <property type="evidence" value="ECO:0007669"/>
    <property type="project" value="TreeGrafter"/>
</dbReference>
<gene>
    <name evidence="9" type="ORF">EV420DRAFT_1260296</name>
</gene>
<keyword evidence="2" id="KW-0819">tRNA processing</keyword>
<dbReference type="InterPro" id="IPR020097">
    <property type="entry name" value="PsdUridine_synth_TruA_a/b_dom"/>
</dbReference>
<dbReference type="Gene3D" id="3.30.70.660">
    <property type="entry name" value="Pseudouridine synthase I, catalytic domain, C-terminal subdomain"/>
    <property type="match status" value="1"/>
</dbReference>
<dbReference type="Gene3D" id="3.30.70.580">
    <property type="entry name" value="Pseudouridine synthase I, catalytic domain, N-terminal subdomain"/>
    <property type="match status" value="1"/>
</dbReference>
<dbReference type="InterPro" id="IPR001406">
    <property type="entry name" value="PsdUridine_synth_TruA"/>
</dbReference>
<dbReference type="InterPro" id="IPR020094">
    <property type="entry name" value="TruA/RsuA/RluB/E/F_N"/>
</dbReference>
<dbReference type="InterPro" id="IPR020095">
    <property type="entry name" value="PsdUridine_synth_TruA_C"/>
</dbReference>
<feature type="region of interest" description="Disordered" evidence="7">
    <location>
        <begin position="16"/>
        <end position="68"/>
    </location>
</feature>
<name>A0AA39NK76_ARMTA</name>
<dbReference type="Proteomes" id="UP001175211">
    <property type="component" value="Unassembled WGS sequence"/>
</dbReference>
<dbReference type="AlphaFoldDB" id="A0AA39NK76"/>
<proteinExistence type="inferred from homology"/>
<feature type="binding site" evidence="6">
    <location>
        <position position="196"/>
    </location>
    <ligand>
        <name>substrate</name>
    </ligand>
</feature>
<dbReference type="InterPro" id="IPR041708">
    <property type="entry name" value="PUS1/PUS2-like"/>
</dbReference>
<dbReference type="PANTHER" id="PTHR11142:SF4">
    <property type="entry name" value="PSEUDOURIDYLATE SYNTHASE 1 HOMOLOG"/>
    <property type="match status" value="1"/>
</dbReference>
<dbReference type="NCBIfam" id="TIGR00071">
    <property type="entry name" value="hisT_truA"/>
    <property type="match status" value="1"/>
</dbReference>
<dbReference type="GO" id="GO:0009982">
    <property type="term" value="F:pseudouridine synthase activity"/>
    <property type="evidence" value="ECO:0007669"/>
    <property type="project" value="InterPro"/>
</dbReference>
<sequence>MDVILPVSDALVDDIAQSTSVVDEKATSSKPSEGKGKWKEKKNAGRRSRGTRVEGPRPEGEEQSKEPRLPKRMCALLLGFCGSGYRGMQLYRAQSGRPQVATIEGTLFNALVRAGAISKDNSDDPVKVNLQRAARTDAGVHAAGNVVSLKMIPFVPGQGDMLTRINEVLPPDIRVWDFVRTKNSFNARLLCDSRKYTYFFPSYLLIPPKPGSALFRNVERYTSTSPPSPPTCDFWTNLDLKTLTLEEELRRKRLWRVDSTYLERLRTTAKRYEGTHNFHNFTVARNPKDGTNKRFMKVIDVLDPQTHGDTEWIPVEFHGQSFMLHQVLPLLIQRKMMFALIMSCRTGTPDSIINELYSLRRMVIPKVPALGLLLECPIYDVYNMNVVPINQNLEPSDPSYRPPIDFAKQAEKMAEFKQKFIYTSMRGIEDRKGLFDAWIRSVDAYAGNDLLYYNPEGTIPDVCVIKDGERRLHPFKERRIFNRTDFEDDEEGKVEIEDEEGEEEVRMDKKALEEMEG</sequence>